<reference evidence="1" key="1">
    <citation type="journal article" date="2023" name="Nat. Microbiol.">
        <title>Babesia duncani multi-omics identifies virulence factors and drug targets.</title>
        <authorList>
            <person name="Singh P."/>
            <person name="Lonardi S."/>
            <person name="Liang Q."/>
            <person name="Vydyam P."/>
            <person name="Khabirova E."/>
            <person name="Fang T."/>
            <person name="Gihaz S."/>
            <person name="Thekkiniath J."/>
            <person name="Munshi M."/>
            <person name="Abel S."/>
            <person name="Ciampossin L."/>
            <person name="Batugedara G."/>
            <person name="Gupta M."/>
            <person name="Lu X.M."/>
            <person name="Lenz T."/>
            <person name="Chakravarty S."/>
            <person name="Cornillot E."/>
            <person name="Hu Y."/>
            <person name="Ma W."/>
            <person name="Gonzalez L.M."/>
            <person name="Sanchez S."/>
            <person name="Estrada K."/>
            <person name="Sanchez-Flores A."/>
            <person name="Montero E."/>
            <person name="Harb O.S."/>
            <person name="Le Roch K.G."/>
            <person name="Mamoun C.B."/>
        </authorList>
    </citation>
    <scope>NUCLEOTIDE SEQUENCE</scope>
    <source>
        <strain evidence="1">WA1</strain>
    </source>
</reference>
<keyword evidence="2" id="KW-1185">Reference proteome</keyword>
<comment type="caution">
    <text evidence="1">The sequence shown here is derived from an EMBL/GenBank/DDBJ whole genome shotgun (WGS) entry which is preliminary data.</text>
</comment>
<dbReference type="RefSeq" id="XP_067803143.1">
    <property type="nucleotide sequence ID" value="XM_067946579.1"/>
</dbReference>
<gene>
    <name evidence="1" type="ORF">BdWA1_001543</name>
</gene>
<proteinExistence type="predicted"/>
<protein>
    <submittedName>
        <fullName evidence="1">Uncharacterized protein</fullName>
    </submittedName>
</protein>
<name>A0AAD9UNV6_9APIC</name>
<organism evidence="1 2">
    <name type="scientific">Babesia duncani</name>
    <dbReference type="NCBI Taxonomy" id="323732"/>
    <lineage>
        <taxon>Eukaryota</taxon>
        <taxon>Sar</taxon>
        <taxon>Alveolata</taxon>
        <taxon>Apicomplexa</taxon>
        <taxon>Aconoidasida</taxon>
        <taxon>Piroplasmida</taxon>
        <taxon>Babesiidae</taxon>
        <taxon>Babesia</taxon>
    </lineage>
</organism>
<dbReference type="GeneID" id="94335841"/>
<accession>A0AAD9UNV6</accession>
<dbReference type="AlphaFoldDB" id="A0AAD9UNV6"/>
<evidence type="ECO:0000313" key="2">
    <source>
        <dbReference type="Proteomes" id="UP001214638"/>
    </source>
</evidence>
<dbReference type="KEGG" id="bdw:94335841"/>
<evidence type="ECO:0000313" key="1">
    <source>
        <dbReference type="EMBL" id="KAK2196301.1"/>
    </source>
</evidence>
<sequence length="118" mass="12901">MGTIDANVAIILQRLLAEKTMERPLLEDLVAHVARGTGSDLGQMGSFIQVANEKLEFLGYCLVSSRCPFGRIYSLRDFHADLTSSGNGTPRRYHAEPCVPTPLLRGKFAPVEISILLG</sequence>
<dbReference type="EMBL" id="JALLKP010000002">
    <property type="protein sequence ID" value="KAK2196301.1"/>
    <property type="molecule type" value="Genomic_DNA"/>
</dbReference>
<dbReference type="Proteomes" id="UP001214638">
    <property type="component" value="Unassembled WGS sequence"/>
</dbReference>